<evidence type="ECO:0000313" key="3">
    <source>
        <dbReference type="Proteomes" id="UP000093748"/>
    </source>
</evidence>
<dbReference type="Pfam" id="PF14355">
    <property type="entry name" value="Abi_C"/>
    <property type="match status" value="1"/>
</dbReference>
<gene>
    <name evidence="2" type="ORF">BAE39_04080</name>
</gene>
<dbReference type="GeneID" id="66681002"/>
<reference evidence="3" key="1">
    <citation type="submission" date="2016-06" db="EMBL/GenBank/DDBJ databases">
        <title>NZP2037 Pacbio-Illumina hybrid assembly.</title>
        <authorList>
            <person name="Ramsay J.P."/>
        </authorList>
    </citation>
    <scope>NUCLEOTIDE SEQUENCE [LARGE SCALE GENOMIC DNA]</scope>
    <source>
        <strain evidence="3">R7ANS::ICEMlSym2042</strain>
    </source>
</reference>
<accession>A0A1A5K522</accession>
<feature type="domain" description="Abortive infection protein-like C-terminal" evidence="1">
    <location>
        <begin position="166"/>
        <end position="243"/>
    </location>
</feature>
<dbReference type="InterPro" id="IPR026001">
    <property type="entry name" value="Abi-like_C"/>
</dbReference>
<dbReference type="EMBL" id="LZTJ01000001">
    <property type="protein sequence ID" value="OBP83947.1"/>
    <property type="molecule type" value="Genomic_DNA"/>
</dbReference>
<protein>
    <submittedName>
        <fullName evidence="2">Abortive phage resistance protein</fullName>
    </submittedName>
</protein>
<sequence length="259" mass="28180">MGETELPSIAADRANMMEGILIDCATGGSTQNDIYERLRREFVQNEELKPLLPPFVRTHRNLTSFWGWIKQQAGTYAERRQIIGAGFTPLMDHLEGKGSAPGDKLVSETLETFDSEGVHGVWNKALARRSSDPEGAITVARTLLETVCKRILEECSISYTDKEDLPKLYTMAAKALNLAPDQHSEEPIKAILGGAMNLVNGIGTLRNRLSDSHGRGGRLPVKPSSRHASLAVNTAGAVATFLVETYVEKHVAARAADAA</sequence>
<proteinExistence type="predicted"/>
<dbReference type="AlphaFoldDB" id="A0A1A5K522"/>
<name>A0A1A5K522_RHILI</name>
<comment type="caution">
    <text evidence="2">The sequence shown here is derived from an EMBL/GenBank/DDBJ whole genome shotgun (WGS) entry which is preliminary data.</text>
</comment>
<evidence type="ECO:0000259" key="1">
    <source>
        <dbReference type="Pfam" id="PF14355"/>
    </source>
</evidence>
<dbReference type="RefSeq" id="WP_032933916.1">
    <property type="nucleotide sequence ID" value="NZ_LZTH01000034.1"/>
</dbReference>
<evidence type="ECO:0000313" key="2">
    <source>
        <dbReference type="EMBL" id="OBP83947.1"/>
    </source>
</evidence>
<organism evidence="2 3">
    <name type="scientific">Rhizobium loti</name>
    <name type="common">Mesorhizobium loti</name>
    <dbReference type="NCBI Taxonomy" id="381"/>
    <lineage>
        <taxon>Bacteria</taxon>
        <taxon>Pseudomonadati</taxon>
        <taxon>Pseudomonadota</taxon>
        <taxon>Alphaproteobacteria</taxon>
        <taxon>Hyphomicrobiales</taxon>
        <taxon>Phyllobacteriaceae</taxon>
        <taxon>Mesorhizobium</taxon>
    </lineage>
</organism>
<dbReference type="Proteomes" id="UP000093748">
    <property type="component" value="Unassembled WGS sequence"/>
</dbReference>